<dbReference type="Proteomes" id="UP000235114">
    <property type="component" value="Unassembled WGS sequence"/>
</dbReference>
<dbReference type="Proteomes" id="UP000234951">
    <property type="component" value="Unassembled WGS sequence"/>
</dbReference>
<dbReference type="EMBL" id="PGVA01000026">
    <property type="protein sequence ID" value="PLR82417.1"/>
    <property type="molecule type" value="Genomic_DNA"/>
</dbReference>
<keyword evidence="6" id="KW-1185">Reference proteome</keyword>
<proteinExistence type="predicted"/>
<evidence type="ECO:0000256" key="2">
    <source>
        <dbReference type="SAM" id="Phobius"/>
    </source>
</evidence>
<sequence>MKSTMALIKSVNDSNEKLSIQNGIGTSIVLNISNNYFPLFAISVLGATNYQVGLISSLPQFIGMFAMLIGSVILGRLGQKKKFTAYSFLFTRLFLVAMFFVIYIPSEYRSWLFVLLVGMMNLPGSFANLSWQAFIGDIITEKRRNDFFSERNKIITIVGMGATFLMGLLLQQFDKSNPVPYQILFLFAFFVGLLEIYYLNRHVEPRVEKETNSKSFKLGVNVFKHKPFLYFLVCGLFFNFAWQMSWSLFNIYNIKHAGATALWISLIAVANQVSQVVSFKWWGRMADKHSNAKMLVFVSLGMASAPILTILSTNLIYLIVINTFSGLFVSGTVLLLFNQLLEVTEDTNRSSCISNYNILLAIVGFIAPQFGVYMLETTTMEIAMGLSSVMRALSAVLFVALYVYLKKRHFYGGQLQVNHLT</sequence>
<feature type="transmembrane region" description="Helical" evidence="2">
    <location>
        <begin position="228"/>
        <end position="249"/>
    </location>
</feature>
<feature type="transmembrane region" description="Helical" evidence="2">
    <location>
        <begin position="317"/>
        <end position="337"/>
    </location>
</feature>
<dbReference type="InterPro" id="IPR052528">
    <property type="entry name" value="Sugar_transport-like"/>
</dbReference>
<reference evidence="4 6" key="2">
    <citation type="submission" date="2017-12" db="EMBL/GenBank/DDBJ databases">
        <title>Comparative Functional Genomics of Dry Heat Resistant strains isolated from the Viking Spacecraft.</title>
        <authorList>
            <person name="Seuylemezian A."/>
            <person name="Cooper K."/>
            <person name="Vaishampayan P."/>
        </authorList>
    </citation>
    <scope>NUCLEOTIDE SEQUENCE [LARGE SCALE GENOMIC DNA]</scope>
    <source>
        <strain evidence="4 6">ATCC 29669</strain>
    </source>
</reference>
<dbReference type="OrthoDB" id="1704268at2"/>
<evidence type="ECO:0000313" key="6">
    <source>
        <dbReference type="Proteomes" id="UP000235114"/>
    </source>
</evidence>
<dbReference type="Gene3D" id="1.20.1250.20">
    <property type="entry name" value="MFS general substrate transporter like domains"/>
    <property type="match status" value="2"/>
</dbReference>
<gene>
    <name evidence="3" type="ORF">CU635_11430</name>
    <name evidence="4" type="ORF">CVD25_13765</name>
</gene>
<dbReference type="InterPro" id="IPR011701">
    <property type="entry name" value="MFS"/>
</dbReference>
<feature type="transmembrane region" description="Helical" evidence="2">
    <location>
        <begin position="110"/>
        <end position="134"/>
    </location>
</feature>
<accession>A0A2N5GLA3</accession>
<dbReference type="PANTHER" id="PTHR23526">
    <property type="entry name" value="INTEGRAL MEMBRANE TRANSPORT PROTEIN-RELATED"/>
    <property type="match status" value="1"/>
</dbReference>
<feature type="transmembrane region" description="Helical" evidence="2">
    <location>
        <begin position="179"/>
        <end position="199"/>
    </location>
</feature>
<feature type="transmembrane region" description="Helical" evidence="2">
    <location>
        <begin position="154"/>
        <end position="173"/>
    </location>
</feature>
<organism evidence="3 5">
    <name type="scientific">Bacillus canaveralius</name>
    <dbReference type="NCBI Taxonomy" id="1403243"/>
    <lineage>
        <taxon>Bacteria</taxon>
        <taxon>Bacillati</taxon>
        <taxon>Bacillota</taxon>
        <taxon>Bacilli</taxon>
        <taxon>Bacillales</taxon>
        <taxon>Bacillaceae</taxon>
        <taxon>Bacillus</taxon>
    </lineage>
</organism>
<feature type="transmembrane region" description="Helical" evidence="2">
    <location>
        <begin position="294"/>
        <end position="311"/>
    </location>
</feature>
<feature type="transmembrane region" description="Helical" evidence="2">
    <location>
        <begin position="61"/>
        <end position="78"/>
    </location>
</feature>
<evidence type="ECO:0000313" key="5">
    <source>
        <dbReference type="Proteomes" id="UP000234951"/>
    </source>
</evidence>
<dbReference type="Pfam" id="PF07690">
    <property type="entry name" value="MFS_1"/>
    <property type="match status" value="1"/>
</dbReference>
<protein>
    <submittedName>
        <fullName evidence="3">MFS transporter</fullName>
    </submittedName>
</protein>
<keyword evidence="2" id="KW-0812">Transmembrane</keyword>
<feature type="transmembrane region" description="Helical" evidence="2">
    <location>
        <begin position="261"/>
        <end position="282"/>
    </location>
</feature>
<dbReference type="InterPro" id="IPR036259">
    <property type="entry name" value="MFS_trans_sf"/>
</dbReference>
<dbReference type="PANTHER" id="PTHR23526:SF2">
    <property type="entry name" value="MAJOR FACILITATOR SUPERFAMILY (MFS) PROFILE DOMAIN-CONTAINING PROTEIN"/>
    <property type="match status" value="1"/>
</dbReference>
<reference evidence="3 5" key="1">
    <citation type="submission" date="2017-11" db="EMBL/GenBank/DDBJ databases">
        <title>Comparitive Functional Genomics of Dry Heat Resistant strains isolated from the Viking Spacecraft.</title>
        <authorList>
            <person name="Seuylemezian A."/>
            <person name="Cooper K."/>
            <person name="Vaishampayan P."/>
        </authorList>
    </citation>
    <scope>NUCLEOTIDE SEQUENCE [LARGE SCALE GENOMIC DNA]</scope>
    <source>
        <strain evidence="3 5">M4.6</strain>
    </source>
</reference>
<dbReference type="AlphaFoldDB" id="A0A2N5GLA3"/>
<name>A0A2N5GLA3_9BACI</name>
<evidence type="ECO:0000313" key="4">
    <source>
        <dbReference type="EMBL" id="PLR95588.1"/>
    </source>
</evidence>
<comment type="caution">
    <text evidence="3">The sequence shown here is derived from an EMBL/GenBank/DDBJ whole genome shotgun (WGS) entry which is preliminary data.</text>
</comment>
<keyword evidence="2" id="KW-1133">Transmembrane helix</keyword>
<evidence type="ECO:0000313" key="3">
    <source>
        <dbReference type="EMBL" id="PLR82417.1"/>
    </source>
</evidence>
<dbReference type="SUPFAM" id="SSF103473">
    <property type="entry name" value="MFS general substrate transporter"/>
    <property type="match status" value="1"/>
</dbReference>
<keyword evidence="2" id="KW-0472">Membrane</keyword>
<dbReference type="GO" id="GO:0005886">
    <property type="term" value="C:plasma membrane"/>
    <property type="evidence" value="ECO:0007669"/>
    <property type="project" value="UniProtKB-SubCell"/>
</dbReference>
<dbReference type="EMBL" id="PGVD01000037">
    <property type="protein sequence ID" value="PLR95588.1"/>
    <property type="molecule type" value="Genomic_DNA"/>
</dbReference>
<evidence type="ECO:0000256" key="1">
    <source>
        <dbReference type="ARBA" id="ARBA00004651"/>
    </source>
</evidence>
<feature type="transmembrane region" description="Helical" evidence="2">
    <location>
        <begin position="382"/>
        <end position="405"/>
    </location>
</feature>
<comment type="subcellular location">
    <subcellularLocation>
        <location evidence="1">Cell membrane</location>
        <topology evidence="1">Multi-pass membrane protein</topology>
    </subcellularLocation>
</comment>
<feature type="transmembrane region" description="Helical" evidence="2">
    <location>
        <begin position="358"/>
        <end position="376"/>
    </location>
</feature>
<feature type="transmembrane region" description="Helical" evidence="2">
    <location>
        <begin position="85"/>
        <end position="104"/>
    </location>
</feature>
<dbReference type="GO" id="GO:0022857">
    <property type="term" value="F:transmembrane transporter activity"/>
    <property type="evidence" value="ECO:0007669"/>
    <property type="project" value="InterPro"/>
</dbReference>